<sequence length="165" mass="18671">MRNSERRWQLRTSSREFSGREIPSCSTKGEFLLNQQNPSPESLLHISNQKPLLLPLQHLEIFENYHLSGDRWPVASKAQSPVSPFFLPSFSLSSPPSLCSWRLFIWLLLWLRLWALSFVCAVAADRSADLSWSGSIERRSGSADSPQSSVWLVAPSGVLVHEFGF</sequence>
<evidence type="ECO:0000313" key="1">
    <source>
        <dbReference type="EMBL" id="CAA7054054.1"/>
    </source>
</evidence>
<dbReference type="Proteomes" id="UP000467841">
    <property type="component" value="Unassembled WGS sequence"/>
</dbReference>
<comment type="caution">
    <text evidence="1">The sequence shown here is derived from an EMBL/GenBank/DDBJ whole genome shotgun (WGS) entry which is preliminary data.</text>
</comment>
<gene>
    <name evidence="1" type="ORF">MERR_LOCUS41290</name>
</gene>
<dbReference type="EMBL" id="CACVBM020001562">
    <property type="protein sequence ID" value="CAA7054054.1"/>
    <property type="molecule type" value="Genomic_DNA"/>
</dbReference>
<proteinExistence type="predicted"/>
<keyword evidence="2" id="KW-1185">Reference proteome</keyword>
<name>A0A6D2KPY6_9BRAS</name>
<dbReference type="AlphaFoldDB" id="A0A6D2KPY6"/>
<organism evidence="1 2">
    <name type="scientific">Microthlaspi erraticum</name>
    <dbReference type="NCBI Taxonomy" id="1685480"/>
    <lineage>
        <taxon>Eukaryota</taxon>
        <taxon>Viridiplantae</taxon>
        <taxon>Streptophyta</taxon>
        <taxon>Embryophyta</taxon>
        <taxon>Tracheophyta</taxon>
        <taxon>Spermatophyta</taxon>
        <taxon>Magnoliopsida</taxon>
        <taxon>eudicotyledons</taxon>
        <taxon>Gunneridae</taxon>
        <taxon>Pentapetalae</taxon>
        <taxon>rosids</taxon>
        <taxon>malvids</taxon>
        <taxon>Brassicales</taxon>
        <taxon>Brassicaceae</taxon>
        <taxon>Coluteocarpeae</taxon>
        <taxon>Microthlaspi</taxon>
    </lineage>
</organism>
<evidence type="ECO:0000313" key="2">
    <source>
        <dbReference type="Proteomes" id="UP000467841"/>
    </source>
</evidence>
<protein>
    <submittedName>
        <fullName evidence="1">Uncharacterized protein</fullName>
    </submittedName>
</protein>
<accession>A0A6D2KPY6</accession>
<reference evidence="1" key="1">
    <citation type="submission" date="2020-01" db="EMBL/GenBank/DDBJ databases">
        <authorList>
            <person name="Mishra B."/>
        </authorList>
    </citation>
    <scope>NUCLEOTIDE SEQUENCE [LARGE SCALE GENOMIC DNA]</scope>
</reference>